<keyword evidence="2" id="KW-1185">Reference proteome</keyword>
<evidence type="ECO:0000313" key="2">
    <source>
        <dbReference type="Proteomes" id="UP001447374"/>
    </source>
</evidence>
<dbReference type="Proteomes" id="UP001447374">
    <property type="component" value="Unassembled WGS sequence"/>
</dbReference>
<evidence type="ECO:0000313" key="1">
    <source>
        <dbReference type="EMBL" id="MER0127399.1"/>
    </source>
</evidence>
<accession>A0ABV1PRE7</accession>
<dbReference type="RefSeq" id="WP_247366279.1">
    <property type="nucleotide sequence ID" value="NZ_JBEHGX010000010.1"/>
</dbReference>
<dbReference type="EMBL" id="JBEHGX010000010">
    <property type="protein sequence ID" value="MER0127399.1"/>
    <property type="molecule type" value="Genomic_DNA"/>
</dbReference>
<name>A0ABV1PRE7_9ENTR</name>
<reference evidence="1 2" key="1">
    <citation type="submission" date="2024-06" db="EMBL/GenBank/DDBJ databases">
        <title>Fanconibacter daqui strain Q02 whole shotgun sequencing project.</title>
        <authorList>
            <person name="Rodrigues J.W.A."/>
            <person name="Viana L.C."/>
            <person name="Vieira E.C."/>
            <person name="Souza F.O.L."/>
            <person name="Alegria O.C."/>
            <person name="Patroca S."/>
            <person name="Cruz A.C.R."/>
            <person name="Nunes A.R.C."/>
        </authorList>
    </citation>
    <scope>NUCLEOTIDE SEQUENCE [LARGE SCALE GENOMIC DNA]</scope>
    <source>
        <strain evidence="1 2">Q02</strain>
    </source>
</reference>
<protein>
    <submittedName>
        <fullName evidence="1">Uncharacterized protein</fullName>
    </submittedName>
</protein>
<sequence length="117" mass="13041">MDTEKQKQALATAIPVNEQKAELEKLKVLQASPDCNTQCQQLVAYSISELEPVANNTELHKTNLNKAILAGLIFGLTVEKPAANNPISRLTKEQQQLIRNAEYITTARGYRIHSRVI</sequence>
<organism evidence="1 2">
    <name type="scientific">Franconibacter daqui</name>
    <dbReference type="NCBI Taxonomy" id="2047724"/>
    <lineage>
        <taxon>Bacteria</taxon>
        <taxon>Pseudomonadati</taxon>
        <taxon>Pseudomonadota</taxon>
        <taxon>Gammaproteobacteria</taxon>
        <taxon>Enterobacterales</taxon>
        <taxon>Enterobacteriaceae</taxon>
        <taxon>Franconibacter</taxon>
    </lineage>
</organism>
<gene>
    <name evidence="1" type="ORF">ABQG75_16850</name>
</gene>
<comment type="caution">
    <text evidence="1">The sequence shown here is derived from an EMBL/GenBank/DDBJ whole genome shotgun (WGS) entry which is preliminary data.</text>
</comment>
<proteinExistence type="predicted"/>